<accession>A0ACC1RUZ4</accession>
<protein>
    <submittedName>
        <fullName evidence="1">Uncharacterized protein</fullName>
    </submittedName>
</protein>
<dbReference type="Proteomes" id="UP001148629">
    <property type="component" value="Unassembled WGS sequence"/>
</dbReference>
<dbReference type="EMBL" id="JANRMS010001762">
    <property type="protein sequence ID" value="KAJ3526277.1"/>
    <property type="molecule type" value="Genomic_DNA"/>
</dbReference>
<evidence type="ECO:0000313" key="2">
    <source>
        <dbReference type="Proteomes" id="UP001148629"/>
    </source>
</evidence>
<keyword evidence="2" id="KW-1185">Reference proteome</keyword>
<reference evidence="1" key="1">
    <citation type="submission" date="2022-08" db="EMBL/GenBank/DDBJ databases">
        <title>Genome Sequence of Fusarium decemcellulare.</title>
        <authorList>
            <person name="Buettner E."/>
        </authorList>
    </citation>
    <scope>NUCLEOTIDE SEQUENCE</scope>
    <source>
        <strain evidence="1">Babe19</strain>
    </source>
</reference>
<name>A0ACC1RUZ4_9HYPO</name>
<evidence type="ECO:0000313" key="1">
    <source>
        <dbReference type="EMBL" id="KAJ3526277.1"/>
    </source>
</evidence>
<proteinExistence type="predicted"/>
<organism evidence="1 2">
    <name type="scientific">Fusarium decemcellulare</name>
    <dbReference type="NCBI Taxonomy" id="57161"/>
    <lineage>
        <taxon>Eukaryota</taxon>
        <taxon>Fungi</taxon>
        <taxon>Dikarya</taxon>
        <taxon>Ascomycota</taxon>
        <taxon>Pezizomycotina</taxon>
        <taxon>Sordariomycetes</taxon>
        <taxon>Hypocreomycetidae</taxon>
        <taxon>Hypocreales</taxon>
        <taxon>Nectriaceae</taxon>
        <taxon>Fusarium</taxon>
        <taxon>Fusarium decemcellulare species complex</taxon>
    </lineage>
</organism>
<gene>
    <name evidence="1" type="ORF">NM208_g11270</name>
</gene>
<sequence length="217" mass="22511">MFSSQVYLAVTLTLIAQTIAQIDSSTITDGPEATGILDQAGRDRFTCGYIDGDPESAVSCSSLTCGILYVFGRGNAHAGCCGSASCDIPTTCIEFGTASDRNTVECTEGSLSACATYTWPELSAEAYFCAESRTTETLVTATIDEATSTLDYSPEPTATNGTPPDDDGGPNLGWEHDLSSRQRVGAGIGSGISGGYSGALDGQDEKSTGQQSDNRFS</sequence>
<comment type="caution">
    <text evidence="1">The sequence shown here is derived from an EMBL/GenBank/DDBJ whole genome shotgun (WGS) entry which is preliminary data.</text>
</comment>